<dbReference type="InterPro" id="IPR050489">
    <property type="entry name" value="Tyr-tRNA_synthase"/>
</dbReference>
<name>A0ABQ8P989_9CRYT</name>
<evidence type="ECO:0000256" key="6">
    <source>
        <dbReference type="ARBA" id="ARBA00023146"/>
    </source>
</evidence>
<evidence type="ECO:0000313" key="10">
    <source>
        <dbReference type="EMBL" id="KAJ1613306.1"/>
    </source>
</evidence>
<dbReference type="Proteomes" id="UP001071777">
    <property type="component" value="Unassembled WGS sequence"/>
</dbReference>
<dbReference type="NCBIfam" id="NF006330">
    <property type="entry name" value="PRK08560.1"/>
    <property type="match status" value="1"/>
</dbReference>
<evidence type="ECO:0000313" key="11">
    <source>
        <dbReference type="Proteomes" id="UP001071777"/>
    </source>
</evidence>
<dbReference type="PANTHER" id="PTHR46264">
    <property type="entry name" value="TYROSINE-TRNA LIGASE"/>
    <property type="match status" value="1"/>
</dbReference>
<dbReference type="GO" id="GO:0016874">
    <property type="term" value="F:ligase activity"/>
    <property type="evidence" value="ECO:0007669"/>
    <property type="project" value="UniProtKB-KW"/>
</dbReference>
<reference evidence="10" key="1">
    <citation type="submission" date="2022-10" db="EMBL/GenBank/DDBJ databases">
        <title>Adaptive evolution leads to modifications in subtelomeric GC content in a zoonotic Cryptosporidium species.</title>
        <authorList>
            <person name="Li J."/>
            <person name="Feng Y."/>
            <person name="Xiao L."/>
        </authorList>
    </citation>
    <scope>NUCLEOTIDE SEQUENCE</scope>
    <source>
        <strain evidence="10">25894</strain>
    </source>
</reference>
<dbReference type="InterPro" id="IPR002305">
    <property type="entry name" value="aa-tRNA-synth_Ic"/>
</dbReference>
<comment type="similarity">
    <text evidence="9">Belongs to the class-I aminoacyl-tRNA synthetase family.</text>
</comment>
<evidence type="ECO:0000256" key="2">
    <source>
        <dbReference type="ARBA" id="ARBA00022598"/>
    </source>
</evidence>
<evidence type="ECO:0000256" key="3">
    <source>
        <dbReference type="ARBA" id="ARBA00022741"/>
    </source>
</evidence>
<keyword evidence="2 9" id="KW-0436">Ligase</keyword>
<dbReference type="Pfam" id="PF00579">
    <property type="entry name" value="tRNA-synt_1b"/>
    <property type="match status" value="1"/>
</dbReference>
<comment type="caution">
    <text evidence="10">The sequence shown here is derived from an EMBL/GenBank/DDBJ whole genome shotgun (WGS) entry which is preliminary data.</text>
</comment>
<dbReference type="EC" id="6.1.1.1" evidence="1"/>
<keyword evidence="5 9" id="KW-0648">Protein biosynthesis</keyword>
<evidence type="ECO:0000256" key="5">
    <source>
        <dbReference type="ARBA" id="ARBA00022917"/>
    </source>
</evidence>
<dbReference type="PIRSF" id="PIRSF006588">
    <property type="entry name" value="TyrRS_arch_euk"/>
    <property type="match status" value="1"/>
</dbReference>
<dbReference type="InterPro" id="IPR023617">
    <property type="entry name" value="Tyr-tRNA-ligase_arc/euk-type"/>
</dbReference>
<accession>A0ABQ8P989</accession>
<sequence>MSSESSSETIPRYILRGSDEPLKKSKLTLEERHRQCLSVGEECIQEAELLELLRRKEHPICYDGFEPSGRMHIAQCILKTINVNKLTECGCIFVFYVADWFALLNNKMGGDLEKIKIVGEYFVHIWKAAGMDMTNVRFVWASDFINGEDSNAYWLRVFDISRKFNITRIKRCCQIMGRQESDEQPCASVFYPCMQCADIFHLKADICQLGMDQRKVNMLAREYCDVAGIKQKPVILSHKMLPGLLEGQEKMSKSDTSSAIFVEDTPEAVVKKIKKAFCPPGVIEGNPCIEYINALVFPKFGHFHVSRKEEYGGDITFATKEDLHQAYLSGDLHPGDLKKGLSDALNLMLQPIRDHFNTDPRAKELLQLVQSFKVTK</sequence>
<evidence type="ECO:0000256" key="9">
    <source>
        <dbReference type="RuleBase" id="RU363036"/>
    </source>
</evidence>
<proteinExistence type="inferred from homology"/>
<evidence type="ECO:0000256" key="7">
    <source>
        <dbReference type="ARBA" id="ARBA00033323"/>
    </source>
</evidence>
<keyword evidence="6 9" id="KW-0030">Aminoacyl-tRNA synthetase</keyword>
<evidence type="ECO:0000256" key="4">
    <source>
        <dbReference type="ARBA" id="ARBA00022840"/>
    </source>
</evidence>
<dbReference type="Gene3D" id="3.40.50.620">
    <property type="entry name" value="HUPs"/>
    <property type="match status" value="2"/>
</dbReference>
<protein>
    <recommendedName>
        <fullName evidence="1">tyrosine--tRNA ligase</fullName>
        <ecNumber evidence="1">6.1.1.1</ecNumber>
    </recommendedName>
    <alternativeName>
        <fullName evidence="7">Tyrosyl-tRNA synthetase</fullName>
    </alternativeName>
</protein>
<keyword evidence="4 9" id="KW-0067">ATP-binding</keyword>
<dbReference type="SUPFAM" id="SSF52374">
    <property type="entry name" value="Nucleotidylyl transferase"/>
    <property type="match status" value="1"/>
</dbReference>
<organism evidence="10 11">
    <name type="scientific">Cryptosporidium canis</name>
    <dbReference type="NCBI Taxonomy" id="195482"/>
    <lineage>
        <taxon>Eukaryota</taxon>
        <taxon>Sar</taxon>
        <taxon>Alveolata</taxon>
        <taxon>Apicomplexa</taxon>
        <taxon>Conoidasida</taxon>
        <taxon>Coccidia</taxon>
        <taxon>Eucoccidiorida</taxon>
        <taxon>Eimeriorina</taxon>
        <taxon>Cryptosporidiidae</taxon>
        <taxon>Cryptosporidium</taxon>
    </lineage>
</organism>
<keyword evidence="3 9" id="KW-0547">Nucleotide-binding</keyword>
<dbReference type="PANTHER" id="PTHR46264:SF4">
    <property type="entry name" value="TYROSINE--TRNA LIGASE, CYTOPLASMIC"/>
    <property type="match status" value="1"/>
</dbReference>
<evidence type="ECO:0000256" key="8">
    <source>
        <dbReference type="ARBA" id="ARBA00048248"/>
    </source>
</evidence>
<dbReference type="InterPro" id="IPR014729">
    <property type="entry name" value="Rossmann-like_a/b/a_fold"/>
</dbReference>
<dbReference type="EMBL" id="JAPCXB010000036">
    <property type="protein sequence ID" value="KAJ1613306.1"/>
    <property type="molecule type" value="Genomic_DNA"/>
</dbReference>
<comment type="catalytic activity">
    <reaction evidence="8">
        <text>tRNA(Tyr) + L-tyrosine + ATP = L-tyrosyl-tRNA(Tyr) + AMP + diphosphate + H(+)</text>
        <dbReference type="Rhea" id="RHEA:10220"/>
        <dbReference type="Rhea" id="RHEA-COMP:9706"/>
        <dbReference type="Rhea" id="RHEA-COMP:9707"/>
        <dbReference type="ChEBI" id="CHEBI:15378"/>
        <dbReference type="ChEBI" id="CHEBI:30616"/>
        <dbReference type="ChEBI" id="CHEBI:33019"/>
        <dbReference type="ChEBI" id="CHEBI:58315"/>
        <dbReference type="ChEBI" id="CHEBI:78442"/>
        <dbReference type="ChEBI" id="CHEBI:78536"/>
        <dbReference type="ChEBI" id="CHEBI:456215"/>
        <dbReference type="EC" id="6.1.1.1"/>
    </reaction>
</comment>
<gene>
    <name evidence="10" type="ORF">OJ252_1028</name>
</gene>
<keyword evidence="11" id="KW-1185">Reference proteome</keyword>
<evidence type="ECO:0000256" key="1">
    <source>
        <dbReference type="ARBA" id="ARBA00013160"/>
    </source>
</evidence>